<keyword evidence="3" id="KW-1185">Reference proteome</keyword>
<dbReference type="GeneID" id="85324583"/>
<dbReference type="RefSeq" id="XP_060300634.1">
    <property type="nucleotide sequence ID" value="XM_060441313.1"/>
</dbReference>
<dbReference type="AlphaFoldDB" id="A0AA40B530"/>
<comment type="caution">
    <text evidence="2">The sequence shown here is derived from an EMBL/GenBank/DDBJ whole genome shotgun (WGS) entry which is preliminary data.</text>
</comment>
<accession>A0AA40B530</accession>
<feature type="region of interest" description="Disordered" evidence="1">
    <location>
        <begin position="1"/>
        <end position="22"/>
    </location>
</feature>
<name>A0AA40B530_9PEZI</name>
<reference evidence="2" key="1">
    <citation type="submission" date="2023-06" db="EMBL/GenBank/DDBJ databases">
        <title>Genome-scale phylogeny and comparative genomics of the fungal order Sordariales.</title>
        <authorList>
            <consortium name="Lawrence Berkeley National Laboratory"/>
            <person name="Hensen N."/>
            <person name="Bonometti L."/>
            <person name="Westerberg I."/>
            <person name="Brannstrom I.O."/>
            <person name="Guillou S."/>
            <person name="Cros-Aarteil S."/>
            <person name="Calhoun S."/>
            <person name="Haridas S."/>
            <person name="Kuo A."/>
            <person name="Mondo S."/>
            <person name="Pangilinan J."/>
            <person name="Riley R."/>
            <person name="LaButti K."/>
            <person name="Andreopoulos B."/>
            <person name="Lipzen A."/>
            <person name="Chen C."/>
            <person name="Yanf M."/>
            <person name="Daum C."/>
            <person name="Ng V."/>
            <person name="Clum A."/>
            <person name="Steindorff A."/>
            <person name="Ohm R."/>
            <person name="Martin F."/>
            <person name="Silar P."/>
            <person name="Natvig D."/>
            <person name="Lalanne C."/>
            <person name="Gautier V."/>
            <person name="Ament-velasquez S.L."/>
            <person name="Kruys A."/>
            <person name="Hutchinson M.I."/>
            <person name="Powell A.J."/>
            <person name="Barry K."/>
            <person name="Miller A.N."/>
            <person name="Grigoriev I.V."/>
            <person name="Debuchy R."/>
            <person name="Gladieux P."/>
            <person name="Thoren M.H."/>
            <person name="Johannesson H."/>
        </authorList>
    </citation>
    <scope>NUCLEOTIDE SEQUENCE</scope>
    <source>
        <strain evidence="2">SMH2392-1A</strain>
    </source>
</reference>
<evidence type="ECO:0000256" key="1">
    <source>
        <dbReference type="SAM" id="MobiDB-lite"/>
    </source>
</evidence>
<dbReference type="Proteomes" id="UP001172101">
    <property type="component" value="Unassembled WGS sequence"/>
</dbReference>
<gene>
    <name evidence="2" type="ORF">B0T26DRAFT_695703</name>
</gene>
<organism evidence="2 3">
    <name type="scientific">Lasiosphaeria miniovina</name>
    <dbReference type="NCBI Taxonomy" id="1954250"/>
    <lineage>
        <taxon>Eukaryota</taxon>
        <taxon>Fungi</taxon>
        <taxon>Dikarya</taxon>
        <taxon>Ascomycota</taxon>
        <taxon>Pezizomycotina</taxon>
        <taxon>Sordariomycetes</taxon>
        <taxon>Sordariomycetidae</taxon>
        <taxon>Sordariales</taxon>
        <taxon>Lasiosphaeriaceae</taxon>
        <taxon>Lasiosphaeria</taxon>
    </lineage>
</organism>
<sequence length="95" mass="10365">MSFTNEARSDVPTFPGTHSGTPACLLEKARKTKEGICDGRVKPKRERQRLLVVPQGIKRDDFVTALEDLKGQLGADNVEVNDKLLKDAVMGVAVS</sequence>
<protein>
    <submittedName>
        <fullName evidence="2">Uncharacterized protein</fullName>
    </submittedName>
</protein>
<evidence type="ECO:0000313" key="3">
    <source>
        <dbReference type="Proteomes" id="UP001172101"/>
    </source>
</evidence>
<proteinExistence type="predicted"/>
<dbReference type="EMBL" id="JAUIRO010000002">
    <property type="protein sequence ID" value="KAK0727779.1"/>
    <property type="molecule type" value="Genomic_DNA"/>
</dbReference>
<evidence type="ECO:0000313" key="2">
    <source>
        <dbReference type="EMBL" id="KAK0727779.1"/>
    </source>
</evidence>